<comment type="caution">
    <text evidence="2">The sequence shown here is derived from an EMBL/GenBank/DDBJ whole genome shotgun (WGS) entry which is preliminary data.</text>
</comment>
<accession>A0ABR6ZS46</accession>
<sequence length="159" mass="17853">MSLKFFLAGAMYLLCNLAPAQVLDTRVACTLTQLEDGAGERLILSDQARFQLNGTQITEFQWESSVFRTNHGHECSIDMDDGLEAELTDKGWRIRLKDAMAARTKRGYDFDRGFQCSIRLEQEGDALHIKPSCPTLCGSRKNFSALTVDMKTGSCKYDQ</sequence>
<protein>
    <submittedName>
        <fullName evidence="2">Uncharacterized protein</fullName>
    </submittedName>
</protein>
<evidence type="ECO:0000256" key="1">
    <source>
        <dbReference type="SAM" id="SignalP"/>
    </source>
</evidence>
<keyword evidence="3" id="KW-1185">Reference proteome</keyword>
<proteinExistence type="predicted"/>
<dbReference type="Proteomes" id="UP000650424">
    <property type="component" value="Unassembled WGS sequence"/>
</dbReference>
<reference evidence="2 3" key="1">
    <citation type="submission" date="2020-08" db="EMBL/GenBank/DDBJ databases">
        <title>Novel species isolated from subtropical streams in China.</title>
        <authorList>
            <person name="Lu H."/>
        </authorList>
    </citation>
    <scope>NUCLEOTIDE SEQUENCE [LARGE SCALE GENOMIC DNA]</scope>
    <source>
        <strain evidence="2 3">CY18W</strain>
    </source>
</reference>
<gene>
    <name evidence="2" type="ORF">H8L32_14380</name>
</gene>
<dbReference type="RefSeq" id="WP_186947915.1">
    <property type="nucleotide sequence ID" value="NZ_JACOGF010000006.1"/>
</dbReference>
<keyword evidence="1" id="KW-0732">Signal</keyword>
<feature type="chain" id="PRO_5046895409" evidence="1">
    <location>
        <begin position="21"/>
        <end position="159"/>
    </location>
</feature>
<evidence type="ECO:0000313" key="2">
    <source>
        <dbReference type="EMBL" id="MBC3918677.1"/>
    </source>
</evidence>
<name>A0ABR6ZS46_9BURK</name>
<evidence type="ECO:0000313" key="3">
    <source>
        <dbReference type="Proteomes" id="UP000650424"/>
    </source>
</evidence>
<organism evidence="2 3">
    <name type="scientific">Undibacterium hunanense</name>
    <dbReference type="NCBI Taxonomy" id="2762292"/>
    <lineage>
        <taxon>Bacteria</taxon>
        <taxon>Pseudomonadati</taxon>
        <taxon>Pseudomonadota</taxon>
        <taxon>Betaproteobacteria</taxon>
        <taxon>Burkholderiales</taxon>
        <taxon>Oxalobacteraceae</taxon>
        <taxon>Undibacterium</taxon>
    </lineage>
</organism>
<feature type="signal peptide" evidence="1">
    <location>
        <begin position="1"/>
        <end position="20"/>
    </location>
</feature>
<dbReference type="EMBL" id="JACOGF010000006">
    <property type="protein sequence ID" value="MBC3918677.1"/>
    <property type="molecule type" value="Genomic_DNA"/>
</dbReference>